<dbReference type="EMBL" id="KN847319">
    <property type="protein sequence ID" value="KIW56627.1"/>
    <property type="molecule type" value="Genomic_DNA"/>
</dbReference>
<feature type="coiled-coil region" evidence="5">
    <location>
        <begin position="216"/>
        <end position="243"/>
    </location>
</feature>
<accession>A0A0D2D2K5</accession>
<feature type="compositionally biased region" description="Basic and acidic residues" evidence="6">
    <location>
        <begin position="333"/>
        <end position="348"/>
    </location>
</feature>
<dbReference type="Pfam" id="PF08325">
    <property type="entry name" value="WLM"/>
    <property type="match status" value="1"/>
</dbReference>
<name>A0A0D2D2K5_9EURO</name>
<evidence type="ECO:0000259" key="8">
    <source>
        <dbReference type="PROSITE" id="PS51397"/>
    </source>
</evidence>
<dbReference type="PROSITE" id="PS51397">
    <property type="entry name" value="WLM"/>
    <property type="match status" value="1"/>
</dbReference>
<dbReference type="InterPro" id="IPR053000">
    <property type="entry name" value="WSS1-like_metalloprotease"/>
</dbReference>
<dbReference type="InterPro" id="IPR036443">
    <property type="entry name" value="Znf_RanBP2_sf"/>
</dbReference>
<feature type="domain" description="WLM" evidence="8">
    <location>
        <begin position="4"/>
        <end position="200"/>
    </location>
</feature>
<evidence type="ECO:0000313" key="10">
    <source>
        <dbReference type="Proteomes" id="UP000054342"/>
    </source>
</evidence>
<organism evidence="9 10">
    <name type="scientific">Exophiala xenobiotica</name>
    <dbReference type="NCBI Taxonomy" id="348802"/>
    <lineage>
        <taxon>Eukaryota</taxon>
        <taxon>Fungi</taxon>
        <taxon>Dikarya</taxon>
        <taxon>Ascomycota</taxon>
        <taxon>Pezizomycotina</taxon>
        <taxon>Eurotiomycetes</taxon>
        <taxon>Chaetothyriomycetidae</taxon>
        <taxon>Chaetothyriales</taxon>
        <taxon>Herpotrichiellaceae</taxon>
        <taxon>Exophiala</taxon>
    </lineage>
</organism>
<evidence type="ECO:0000259" key="7">
    <source>
        <dbReference type="PROSITE" id="PS50199"/>
    </source>
</evidence>
<dbReference type="OrthoDB" id="261960at2759"/>
<feature type="region of interest" description="Disordered" evidence="6">
    <location>
        <begin position="306"/>
        <end position="350"/>
    </location>
</feature>
<dbReference type="AlphaFoldDB" id="A0A0D2D2K5"/>
<dbReference type="GeneID" id="25327179"/>
<dbReference type="STRING" id="348802.A0A0D2D2K5"/>
<evidence type="ECO:0000256" key="3">
    <source>
        <dbReference type="ARBA" id="ARBA00022833"/>
    </source>
</evidence>
<dbReference type="GO" id="GO:0008237">
    <property type="term" value="F:metallopeptidase activity"/>
    <property type="evidence" value="ECO:0007669"/>
    <property type="project" value="TreeGrafter"/>
</dbReference>
<dbReference type="Gene3D" id="2.30.30.380">
    <property type="entry name" value="Zn-finger domain of Sec23/24"/>
    <property type="match status" value="1"/>
</dbReference>
<gene>
    <name evidence="9" type="ORF">PV05_05271</name>
</gene>
<protein>
    <recommendedName>
        <fullName evidence="11">WLM domain-containing protein</fullName>
    </recommendedName>
</protein>
<feature type="domain" description="RanBP2-type" evidence="7">
    <location>
        <begin position="350"/>
        <end position="379"/>
    </location>
</feature>
<evidence type="ECO:0000256" key="5">
    <source>
        <dbReference type="SAM" id="Coils"/>
    </source>
</evidence>
<feature type="region of interest" description="Disordered" evidence="6">
    <location>
        <begin position="263"/>
        <end position="286"/>
    </location>
</feature>
<keyword evidence="1" id="KW-0479">Metal-binding</keyword>
<dbReference type="GO" id="GO:0008270">
    <property type="term" value="F:zinc ion binding"/>
    <property type="evidence" value="ECO:0007669"/>
    <property type="project" value="UniProtKB-KW"/>
</dbReference>
<feature type="region of interest" description="Disordered" evidence="6">
    <location>
        <begin position="383"/>
        <end position="418"/>
    </location>
</feature>
<evidence type="ECO:0000256" key="6">
    <source>
        <dbReference type="SAM" id="MobiDB-lite"/>
    </source>
</evidence>
<evidence type="ECO:0008006" key="11">
    <source>
        <dbReference type="Google" id="ProtNLM"/>
    </source>
</evidence>
<dbReference type="PANTHER" id="PTHR46622">
    <property type="entry name" value="DNA-DEPENDENT METALLOPROTEASE WSS1"/>
    <property type="match status" value="1"/>
</dbReference>
<dbReference type="PROSITE" id="PS01358">
    <property type="entry name" value="ZF_RANBP2_1"/>
    <property type="match status" value="1"/>
</dbReference>
<reference evidence="9 10" key="1">
    <citation type="submission" date="2015-01" db="EMBL/GenBank/DDBJ databases">
        <title>The Genome Sequence of Exophiala xenobiotica CBS118157.</title>
        <authorList>
            <consortium name="The Broad Institute Genomics Platform"/>
            <person name="Cuomo C."/>
            <person name="de Hoog S."/>
            <person name="Gorbushina A."/>
            <person name="Stielow B."/>
            <person name="Teixiera M."/>
            <person name="Abouelleil A."/>
            <person name="Chapman S.B."/>
            <person name="Priest M."/>
            <person name="Young S.K."/>
            <person name="Wortman J."/>
            <person name="Nusbaum C."/>
            <person name="Birren B."/>
        </authorList>
    </citation>
    <scope>NUCLEOTIDE SEQUENCE [LARGE SCALE GENOMIC DNA]</scope>
    <source>
        <strain evidence="9 10">CBS 118157</strain>
    </source>
</reference>
<keyword evidence="2 4" id="KW-0863">Zinc-finger</keyword>
<evidence type="ECO:0000313" key="9">
    <source>
        <dbReference type="EMBL" id="KIW56627.1"/>
    </source>
</evidence>
<sequence>MTLTRPSELDPLVDEFQHLSEKSRPRDALQMLQKIASMVKPIMRQRNWRVGVLTEFYPHEVNLLGLNINRGEKICLRLRYPGDDTQFLPFENVLDTMLHELCHIVHGPHDQAFNALWDKLRDEHEALLRKGYTGEGFLGKGNRLGGRRIPMSEIRRQARAAAERRRDLTRGSGQRLGGQGIIRGQNAREIIAAAAEKRLRIERGCASATDHGAKIAQEEAAKKDKVTTTKAQLEDENDAALMQAFIDLIQEEESRAFGKDYVPPSHENPAGMRGVSSPPGLRTSMLPPLDARALRDQQIEIERQLHENKKLEAQQLDTKPLAKTPTPKPQPQPKHDLDLDHDHDHDPEPQAETWTCEICTLINPLQHLMCGACETERPAIYSQVSPNSSASNRSRPKATPSSRSRKHEPPNTLQPRLSSAEALAKFDSEASAKAQSKPIGWVCHGCRNWMESQWWTCSACGRMKTSS</sequence>
<dbReference type="GO" id="GO:0006281">
    <property type="term" value="P:DNA repair"/>
    <property type="evidence" value="ECO:0007669"/>
    <property type="project" value="TreeGrafter"/>
</dbReference>
<dbReference type="PANTHER" id="PTHR46622:SF1">
    <property type="entry name" value="DNA-DEPENDENT METALLOPROTEASE WSS1"/>
    <property type="match status" value="1"/>
</dbReference>
<evidence type="ECO:0000256" key="2">
    <source>
        <dbReference type="ARBA" id="ARBA00022771"/>
    </source>
</evidence>
<dbReference type="HOGENOM" id="CLU_023057_1_0_1"/>
<evidence type="ECO:0000256" key="1">
    <source>
        <dbReference type="ARBA" id="ARBA00022723"/>
    </source>
</evidence>
<evidence type="ECO:0000256" key="4">
    <source>
        <dbReference type="PROSITE-ProRule" id="PRU00322"/>
    </source>
</evidence>
<keyword evidence="5" id="KW-0175">Coiled coil</keyword>
<dbReference type="InterPro" id="IPR001876">
    <property type="entry name" value="Znf_RanBP2"/>
</dbReference>
<proteinExistence type="predicted"/>
<keyword evidence="10" id="KW-1185">Reference proteome</keyword>
<dbReference type="Proteomes" id="UP000054342">
    <property type="component" value="Unassembled WGS sequence"/>
</dbReference>
<dbReference type="RefSeq" id="XP_013317211.1">
    <property type="nucleotide sequence ID" value="XM_013461757.1"/>
</dbReference>
<dbReference type="PROSITE" id="PS50199">
    <property type="entry name" value="ZF_RANBP2_2"/>
    <property type="match status" value="1"/>
</dbReference>
<dbReference type="InterPro" id="IPR013536">
    <property type="entry name" value="WLM_dom"/>
</dbReference>
<keyword evidence="3" id="KW-0862">Zinc</keyword>
<dbReference type="GO" id="GO:0005634">
    <property type="term" value="C:nucleus"/>
    <property type="evidence" value="ECO:0007669"/>
    <property type="project" value="TreeGrafter"/>
</dbReference>
<dbReference type="SUPFAM" id="SSF90209">
    <property type="entry name" value="Ran binding protein zinc finger-like"/>
    <property type="match status" value="1"/>
</dbReference>